<feature type="binding site" description="distal binding residue" evidence="5">
    <location>
        <position position="72"/>
    </location>
    <ligand>
        <name>heme</name>
        <dbReference type="ChEBI" id="CHEBI:30413"/>
    </ligand>
    <ligandPart>
        <name>Fe</name>
        <dbReference type="ChEBI" id="CHEBI:18248"/>
    </ligandPart>
</feature>
<dbReference type="EMBL" id="CP048685">
    <property type="protein sequence ID" value="QPJ63541.1"/>
    <property type="molecule type" value="Genomic_DNA"/>
</dbReference>
<organism evidence="6 7">
    <name type="scientific">Candidatus Nitronauta litoralis</name>
    <dbReference type="NCBI Taxonomy" id="2705533"/>
    <lineage>
        <taxon>Bacteria</taxon>
        <taxon>Pseudomonadati</taxon>
        <taxon>Nitrospinota/Tectimicrobiota group</taxon>
        <taxon>Nitrospinota</taxon>
        <taxon>Nitrospinia</taxon>
        <taxon>Nitrospinales</taxon>
        <taxon>Nitrospinaceae</taxon>
        <taxon>Candidatus Nitronauta</taxon>
    </lineage>
</organism>
<keyword evidence="1" id="KW-0813">Transport</keyword>
<keyword evidence="3 5" id="KW-0479">Metal-binding</keyword>
<dbReference type="InterPro" id="IPR012292">
    <property type="entry name" value="Globin/Proto"/>
</dbReference>
<dbReference type="Proteomes" id="UP000594688">
    <property type="component" value="Chromosome"/>
</dbReference>
<reference evidence="6 7" key="1">
    <citation type="submission" date="2020-02" db="EMBL/GenBank/DDBJ databases">
        <title>Genomic and physiological characterization of two novel Nitrospinaceae genera.</title>
        <authorList>
            <person name="Mueller A.J."/>
            <person name="Jung M.-Y."/>
            <person name="Strachan C.R."/>
            <person name="Herbold C.W."/>
            <person name="Kirkegaard R.H."/>
            <person name="Daims H."/>
        </authorList>
    </citation>
    <scope>NUCLEOTIDE SEQUENCE [LARGE SCALE GENOMIC DNA]</scope>
    <source>
        <strain evidence="6">EB</strain>
    </source>
</reference>
<accession>A0A7T0G1Z8</accession>
<dbReference type="Pfam" id="PF01152">
    <property type="entry name" value="Bac_globin"/>
    <property type="match status" value="1"/>
</dbReference>
<dbReference type="InterPro" id="IPR001486">
    <property type="entry name" value="Hemoglobin_trunc"/>
</dbReference>
<sequence>MEANSLLEDIGGRPTLERVHKVFYDKLYAHPWLKQFFEGINQKVIEDQQTDFMVSNMGGGKVYSGRIPSMAHRHMFITEELFDLRSNILKDSLEECNVPVPLAEKWIRIDYAFKHSLVKSDVSECEPNLTPNGYGIIDIKKP</sequence>
<dbReference type="CDD" id="cd00454">
    <property type="entry name" value="TrHb1_N"/>
    <property type="match status" value="1"/>
</dbReference>
<dbReference type="GO" id="GO:0020037">
    <property type="term" value="F:heme binding"/>
    <property type="evidence" value="ECO:0007669"/>
    <property type="project" value="InterPro"/>
</dbReference>
<dbReference type="KEGG" id="nli:G3M70_17330"/>
<proteinExistence type="predicted"/>
<keyword evidence="4 5" id="KW-0408">Iron</keyword>
<dbReference type="AlphaFoldDB" id="A0A7T0G1Z8"/>
<dbReference type="GO" id="GO:0046872">
    <property type="term" value="F:metal ion binding"/>
    <property type="evidence" value="ECO:0007669"/>
    <property type="project" value="UniProtKB-KW"/>
</dbReference>
<evidence type="ECO:0000313" key="6">
    <source>
        <dbReference type="EMBL" id="QPJ63541.1"/>
    </source>
</evidence>
<evidence type="ECO:0000256" key="4">
    <source>
        <dbReference type="ARBA" id="ARBA00023004"/>
    </source>
</evidence>
<dbReference type="Gene3D" id="1.10.490.10">
    <property type="entry name" value="Globins"/>
    <property type="match status" value="1"/>
</dbReference>
<dbReference type="SUPFAM" id="SSF46458">
    <property type="entry name" value="Globin-like"/>
    <property type="match status" value="1"/>
</dbReference>
<dbReference type="GO" id="GO:0019825">
    <property type="term" value="F:oxygen binding"/>
    <property type="evidence" value="ECO:0007669"/>
    <property type="project" value="InterPro"/>
</dbReference>
<dbReference type="InterPro" id="IPR009050">
    <property type="entry name" value="Globin-like_sf"/>
</dbReference>
<gene>
    <name evidence="6" type="ORF">G3M70_17330</name>
</gene>
<protein>
    <submittedName>
        <fullName evidence="6">Group 1 truncated hemoglobin</fullName>
    </submittedName>
</protein>
<evidence type="ECO:0000256" key="3">
    <source>
        <dbReference type="ARBA" id="ARBA00022723"/>
    </source>
</evidence>
<name>A0A7T0G1Z8_9BACT</name>
<evidence type="ECO:0000256" key="2">
    <source>
        <dbReference type="ARBA" id="ARBA00022617"/>
    </source>
</evidence>
<evidence type="ECO:0000256" key="1">
    <source>
        <dbReference type="ARBA" id="ARBA00022448"/>
    </source>
</evidence>
<keyword evidence="2 5" id="KW-0349">Heme</keyword>
<evidence type="ECO:0000256" key="5">
    <source>
        <dbReference type="PIRSR" id="PIRSR601486-1"/>
    </source>
</evidence>
<evidence type="ECO:0000313" key="7">
    <source>
        <dbReference type="Proteomes" id="UP000594688"/>
    </source>
</evidence>